<evidence type="ECO:0000313" key="1">
    <source>
        <dbReference type="EMBL" id="GAA4721504.1"/>
    </source>
</evidence>
<name>A0ABP8Y4L4_9MICO</name>
<protein>
    <recommendedName>
        <fullName evidence="3">DUF3800 domain-containing protein</fullName>
    </recommendedName>
</protein>
<organism evidence="1 2">
    <name type="scientific">Promicromonospora umidemergens</name>
    <dbReference type="NCBI Taxonomy" id="629679"/>
    <lineage>
        <taxon>Bacteria</taxon>
        <taxon>Bacillati</taxon>
        <taxon>Actinomycetota</taxon>
        <taxon>Actinomycetes</taxon>
        <taxon>Micrococcales</taxon>
        <taxon>Promicromonosporaceae</taxon>
        <taxon>Promicromonospora</taxon>
    </lineage>
</organism>
<gene>
    <name evidence="1" type="ORF">GCM10023198_52200</name>
</gene>
<comment type="caution">
    <text evidence="1">The sequence shown here is derived from an EMBL/GenBank/DDBJ whole genome shotgun (WGS) entry which is preliminary data.</text>
</comment>
<keyword evidence="2" id="KW-1185">Reference proteome</keyword>
<proteinExistence type="predicted"/>
<dbReference type="EMBL" id="BAABHM010000035">
    <property type="protein sequence ID" value="GAA4721504.1"/>
    <property type="molecule type" value="Genomic_DNA"/>
</dbReference>
<accession>A0ABP8Y4L4</accession>
<evidence type="ECO:0000313" key="2">
    <source>
        <dbReference type="Proteomes" id="UP001500843"/>
    </source>
</evidence>
<evidence type="ECO:0008006" key="3">
    <source>
        <dbReference type="Google" id="ProtNLM"/>
    </source>
</evidence>
<sequence length="202" mass="22100">MNRGASDAGDFALHAWVDESMRGPSDSGTGMYFMAAVVADPGACEETRDSLRALRSGKAKRLHWRHESEARQEKIAALIAELDAWSIVVVGMPLDSKRQERARRQCMERLLFELDQIGVTAVHLESRHAALNKKDKTMAAALYSKTVISAALRVAFALPHEEPMLWVPDAVAGIVNAARSGGVDALRLILGTAIREIDVEIL</sequence>
<dbReference type="Proteomes" id="UP001500843">
    <property type="component" value="Unassembled WGS sequence"/>
</dbReference>
<reference evidence="2" key="1">
    <citation type="journal article" date="2019" name="Int. J. Syst. Evol. Microbiol.">
        <title>The Global Catalogue of Microorganisms (GCM) 10K type strain sequencing project: providing services to taxonomists for standard genome sequencing and annotation.</title>
        <authorList>
            <consortium name="The Broad Institute Genomics Platform"/>
            <consortium name="The Broad Institute Genome Sequencing Center for Infectious Disease"/>
            <person name="Wu L."/>
            <person name="Ma J."/>
        </authorList>
    </citation>
    <scope>NUCLEOTIDE SEQUENCE [LARGE SCALE GENOMIC DNA]</scope>
    <source>
        <strain evidence="2">JCM 17975</strain>
    </source>
</reference>